<dbReference type="AlphaFoldDB" id="A0A183ASK3"/>
<keyword evidence="5" id="KW-1185">Reference proteome</keyword>
<dbReference type="InterPro" id="IPR013761">
    <property type="entry name" value="SAM/pointed_sf"/>
</dbReference>
<dbReference type="CDD" id="cd09565">
    <property type="entry name" value="SAM_liprin-alpha1_2_3_4_repeat2"/>
    <property type="match status" value="1"/>
</dbReference>
<dbReference type="Gene3D" id="1.10.150.50">
    <property type="entry name" value="Transcription Factor, Ets-1"/>
    <property type="match status" value="2"/>
</dbReference>
<evidence type="ECO:0000256" key="1">
    <source>
        <dbReference type="ARBA" id="ARBA00022737"/>
    </source>
</evidence>
<feature type="domain" description="SAM" evidence="3">
    <location>
        <begin position="10"/>
        <end position="66"/>
    </location>
</feature>
<evidence type="ECO:0000313" key="4">
    <source>
        <dbReference type="EMBL" id="VDP86224.1"/>
    </source>
</evidence>
<feature type="domain" description="SAM" evidence="3">
    <location>
        <begin position="94"/>
        <end position="163"/>
    </location>
</feature>
<reference evidence="4 5" key="2">
    <citation type="submission" date="2018-11" db="EMBL/GenBank/DDBJ databases">
        <authorList>
            <consortium name="Pathogen Informatics"/>
        </authorList>
    </citation>
    <scope>NUCLEOTIDE SEQUENCE [LARGE SCALE GENOMIC DNA]</scope>
    <source>
        <strain evidence="4 5">Egypt</strain>
    </source>
</reference>
<dbReference type="SMART" id="SM00454">
    <property type="entry name" value="SAM"/>
    <property type="match status" value="2"/>
</dbReference>
<proteinExistence type="predicted"/>
<dbReference type="InterPro" id="IPR029515">
    <property type="entry name" value="Liprin"/>
</dbReference>
<evidence type="ECO:0000256" key="2">
    <source>
        <dbReference type="ARBA" id="ARBA00023054"/>
    </source>
</evidence>
<evidence type="ECO:0000259" key="3">
    <source>
        <dbReference type="PROSITE" id="PS50105"/>
    </source>
</evidence>
<protein>
    <submittedName>
        <fullName evidence="6">SAM domain-containing protein</fullName>
    </submittedName>
</protein>
<dbReference type="GO" id="GO:0048786">
    <property type="term" value="C:presynaptic active zone"/>
    <property type="evidence" value="ECO:0007669"/>
    <property type="project" value="TreeGrafter"/>
</dbReference>
<dbReference type="Pfam" id="PF07647">
    <property type="entry name" value="SAM_2"/>
    <property type="match status" value="1"/>
</dbReference>
<name>A0A183ASK3_9TREM</name>
<organism evidence="6">
    <name type="scientific">Echinostoma caproni</name>
    <dbReference type="NCBI Taxonomy" id="27848"/>
    <lineage>
        <taxon>Eukaryota</taxon>
        <taxon>Metazoa</taxon>
        <taxon>Spiralia</taxon>
        <taxon>Lophotrochozoa</taxon>
        <taxon>Platyhelminthes</taxon>
        <taxon>Trematoda</taxon>
        <taxon>Digenea</taxon>
        <taxon>Plagiorchiida</taxon>
        <taxon>Echinostomata</taxon>
        <taxon>Echinostomatoidea</taxon>
        <taxon>Echinostomatidae</taxon>
        <taxon>Echinostoma</taxon>
    </lineage>
</organism>
<dbReference type="WBParaSite" id="ECPE_0000996901-mRNA-1">
    <property type="protein sequence ID" value="ECPE_0000996901-mRNA-1"/>
    <property type="gene ID" value="ECPE_0000996901"/>
</dbReference>
<dbReference type="SUPFAM" id="SSF47769">
    <property type="entry name" value="SAM/Pointed domain"/>
    <property type="match status" value="2"/>
</dbReference>
<keyword evidence="1" id="KW-0677">Repeat</keyword>
<evidence type="ECO:0000313" key="6">
    <source>
        <dbReference type="WBParaSite" id="ECPE_0000996901-mRNA-1"/>
    </source>
</evidence>
<accession>A0A183ASK3</accession>
<dbReference type="PROSITE" id="PS50105">
    <property type="entry name" value="SAM_DOMAIN"/>
    <property type="match status" value="2"/>
</dbReference>
<dbReference type="Pfam" id="PF00536">
    <property type="entry name" value="SAM_1"/>
    <property type="match status" value="1"/>
</dbReference>
<evidence type="ECO:0000313" key="5">
    <source>
        <dbReference type="Proteomes" id="UP000272942"/>
    </source>
</evidence>
<dbReference type="InterPro" id="IPR001660">
    <property type="entry name" value="SAM"/>
</dbReference>
<dbReference type="PANTHER" id="PTHR12587">
    <property type="entry name" value="LAR INTERACTING PROTEIN LIP -RELATED PROTEIN"/>
    <property type="match status" value="1"/>
</dbReference>
<dbReference type="OrthoDB" id="2132119at2759"/>
<dbReference type="EMBL" id="UZAN01048211">
    <property type="protein sequence ID" value="VDP86224.1"/>
    <property type="molecule type" value="Genomic_DNA"/>
</dbReference>
<gene>
    <name evidence="4" type="ORF">ECPE_LOCUS9938</name>
</gene>
<dbReference type="GO" id="GO:0050808">
    <property type="term" value="P:synapse organization"/>
    <property type="evidence" value="ECO:0007669"/>
    <property type="project" value="TreeGrafter"/>
</dbReference>
<dbReference type="InterPro" id="IPR037621">
    <property type="entry name" value="LIP-1_SAM_2"/>
</dbReference>
<dbReference type="PANTHER" id="PTHR12587:SF20">
    <property type="entry name" value="LIPRIN-ALPHA, ISOFORM E"/>
    <property type="match status" value="1"/>
</dbReference>
<reference evidence="6" key="1">
    <citation type="submission" date="2016-06" db="UniProtKB">
        <authorList>
            <consortium name="WormBaseParasite"/>
        </authorList>
    </citation>
    <scope>IDENTIFICATION</scope>
</reference>
<dbReference type="Proteomes" id="UP000272942">
    <property type="component" value="Unassembled WGS sequence"/>
</dbReference>
<keyword evidence="2" id="KW-0175">Coiled coil</keyword>
<sequence length="216" mass="24744">MNHEWVGNVWLPSLGLAQYRPLFMECLVDARMLDHLTKRDLRTHLKMIDNLHRTSLLYGIVCLKRLNYDRIELELARCARVRTDYEDGLDLLVWSCERVQAWLDQIGLKEYASNLTGSGVHGGVVGLHPELNAAQLALILQIPTSNSSARNVLAKELNDLVQRFRATSLGPAPRDGGASQKMMIILRSQKYSYTLFHLTKMTTLWWKLEFSSSRFD</sequence>